<dbReference type="GO" id="GO:0003677">
    <property type="term" value="F:DNA binding"/>
    <property type="evidence" value="ECO:0007669"/>
    <property type="project" value="InterPro"/>
</dbReference>
<dbReference type="InterPro" id="IPR010982">
    <property type="entry name" value="Lambda_DNA-bd_dom_sf"/>
</dbReference>
<dbReference type="AlphaFoldDB" id="A0A4Y8ZMB4"/>
<dbReference type="Proteomes" id="UP000298213">
    <property type="component" value="Unassembled WGS sequence"/>
</dbReference>
<feature type="domain" description="HTH cro/C1-type" evidence="1">
    <location>
        <begin position="27"/>
        <end position="83"/>
    </location>
</feature>
<dbReference type="SUPFAM" id="SSF47413">
    <property type="entry name" value="lambda repressor-like DNA-binding domains"/>
    <property type="match status" value="1"/>
</dbReference>
<dbReference type="Gene3D" id="1.10.260.40">
    <property type="entry name" value="lambda repressor-like DNA-binding domains"/>
    <property type="match status" value="1"/>
</dbReference>
<dbReference type="SMART" id="SM00530">
    <property type="entry name" value="HTH_XRE"/>
    <property type="match status" value="2"/>
</dbReference>
<dbReference type="PROSITE" id="PS50943">
    <property type="entry name" value="HTH_CROC1"/>
    <property type="match status" value="1"/>
</dbReference>
<sequence>MAEDAALDPPREILTDPHRSIVFPNHLRRLRRAAGFAKLLGLAQRVPEIPYIRLSKIERGEVVARPDEIVRIAAALDTAPEAVLLDIDDPGFDIGAWASEQHIRGGEHEDDAFAIALAAAIRHRRSRDPALTIARLEHDFGIAPVVLSRLENAHKSLDRWNPFVVTALLRLFGVESIEALRGSVEALRRTGALDERIAVLSGPAPRIERTRSKVAELRTQLAKRAQAAAEPPAVAEPGRLPVYGSPLPDGLLALVPTGRSVEAPGRAGPRCYALRICRPTLGAGLPASATLVVDPDRFPAAGGLAVVRESGGVRLLAVSLDEHGTMLGRSLNPAQEIALDAIDPAAIAGVVAAYFD</sequence>
<name>A0A4Y8ZMB4_9SPHN</name>
<proteinExistence type="predicted"/>
<dbReference type="InterPro" id="IPR001387">
    <property type="entry name" value="Cro/C1-type_HTH"/>
</dbReference>
<evidence type="ECO:0000259" key="1">
    <source>
        <dbReference type="PROSITE" id="PS50943"/>
    </source>
</evidence>
<accession>A0A4Y8ZMB4</accession>
<dbReference type="RefSeq" id="WP_135089110.1">
    <property type="nucleotide sequence ID" value="NZ_SPDV01000039.1"/>
</dbReference>
<organism evidence="2 3">
    <name type="scientific">Sphingomonas parva</name>
    <dbReference type="NCBI Taxonomy" id="2555898"/>
    <lineage>
        <taxon>Bacteria</taxon>
        <taxon>Pseudomonadati</taxon>
        <taxon>Pseudomonadota</taxon>
        <taxon>Alphaproteobacteria</taxon>
        <taxon>Sphingomonadales</taxon>
        <taxon>Sphingomonadaceae</taxon>
        <taxon>Sphingomonas</taxon>
    </lineage>
</organism>
<dbReference type="SUPFAM" id="SSF51306">
    <property type="entry name" value="LexA/Signal peptidase"/>
    <property type="match status" value="1"/>
</dbReference>
<keyword evidence="3" id="KW-1185">Reference proteome</keyword>
<evidence type="ECO:0000313" key="2">
    <source>
        <dbReference type="EMBL" id="TFI57094.1"/>
    </source>
</evidence>
<comment type="caution">
    <text evidence="2">The sequence shown here is derived from an EMBL/GenBank/DDBJ whole genome shotgun (WGS) entry which is preliminary data.</text>
</comment>
<reference evidence="2 3" key="1">
    <citation type="submission" date="2019-03" db="EMBL/GenBank/DDBJ databases">
        <title>Genome sequence of Sphingomonas sp. 17J27-24.</title>
        <authorList>
            <person name="Kim M."/>
            <person name="Maeng S."/>
            <person name="Sathiyaraj S."/>
        </authorList>
    </citation>
    <scope>NUCLEOTIDE SEQUENCE [LARGE SCALE GENOMIC DNA]</scope>
    <source>
        <strain evidence="2 3">17J27-24</strain>
    </source>
</reference>
<gene>
    <name evidence="2" type="ORF">E2493_16825</name>
</gene>
<evidence type="ECO:0000313" key="3">
    <source>
        <dbReference type="Proteomes" id="UP000298213"/>
    </source>
</evidence>
<protein>
    <submittedName>
        <fullName evidence="2">XRE family transcriptional regulator</fullName>
    </submittedName>
</protein>
<dbReference type="OrthoDB" id="7555776at2"/>
<dbReference type="CDD" id="cd00093">
    <property type="entry name" value="HTH_XRE"/>
    <property type="match status" value="1"/>
</dbReference>
<dbReference type="InterPro" id="IPR036286">
    <property type="entry name" value="LexA/Signal_pep-like_sf"/>
</dbReference>
<dbReference type="EMBL" id="SPDV01000039">
    <property type="protein sequence ID" value="TFI57094.1"/>
    <property type="molecule type" value="Genomic_DNA"/>
</dbReference>